<evidence type="ECO:0000256" key="1">
    <source>
        <dbReference type="SAM" id="SignalP"/>
    </source>
</evidence>
<sequence length="1309" mass="147065">MKKNKRILNLCIFTTLSSCAVFASACNTSQKTSAIPENPINIDDSTNHESPNIQTNITPQKKFEKITQQVTQIESQNFKYVLDSNNTLIRLELKDKNLKKIDLSEITNLESIASDAFALETNLEEINLGSAKVIESNAFKNNKTIKKIVGSQLVKILDSAFENSTLEELQAPFIAEIGISALRNTNLKQLQAPQLLKVKFKGLENTKITNLELNNLIEADAFAFANNQNLQSFEALNLSLLSNNAFINDINLATINAPKLNTNIGANAFNNTKWFNNIFDQNINNINQVVFNKTLVHANLKNLDSEYQVDTNVENIAQSPFVNTEKVKKIDLSSVKDLGDSSLNNFYALEKIKANNLENIGIGSLTNTKVKNLEFPKLKQISDRALKNVDSLESFIAPNLQKIGVEAFQQTTKLKNVTLNKVTELGNSAFSRSGLSAVEMDSLDTIPARAFEGTKIIDINFPNVTKIMQSSFEDVSTIKTVNLPNVLEIGLYAFLQEKVGNDFLVELNLPKVKQIGDRAFSNFKKLEKISLDSVIKIGSNNFDAYGIGEFDFENDHLKEVNLPNVEYIDNGAFANRKNLSKINAPKLKGAGKGLFQNSKWLLDTLETNDFAILNNVLLAVKPYVLKEEIVISIPQEVTYISDSAFQDAEQLQKVYLNNTEVIGNNAFLNAKNLSQVVGLKVKKINDQAFRNTSIIRANFPELEILGDNSNLENERGVFADVWKLESFIAPKLKVVNDQSFHNKNIEPNISRLKEFIAPNLEKIGKYAFSGTKLKNLNFENVTQVDEFAFSDMDELISINLKKVKEIKDGTFSANASESKLQTINAPLLQKIGHSAFSNAKNLTNIDLDNVVFIGNYAFKNVKNIKQMNLLNVKEIGERAFENTSALELLNIPKITELKGNELIDSPIKYFSAASLKVLPANIFKDNIFITKVNVPHVLKIAKNAFENATNLEQINANNVKEIEEFAFHNAIKVKKFDLPNLKVVGRSTFENAKSVTTYNLENLEEAGVLAFASNLSLQSINLPKIKAVADKLFEGSYSLENISFENAKDIEVSAFDKTPWLELQNKKQAIIINNVLYKYNDNSARIVNLPNVIKVAKRAFSDLNNIEEVILENVIEIEPYAFANTNAQINSEASLKRVQLDKVEKIGLSAFQFQNRLTNIYMPNVKVIDGNAFYETNIDILNAPNLEVIYQSAFENVQNLKQINLPKIKEIHESAFRYNTNLNNFDFGQREWWKTTQINELAFTETPIINVINAKITQYEAYKDAIKLINQTHFEDESYKNELISKINSANSKEEIYQIIEKVKKIGNA</sequence>
<gene>
    <name evidence="2" type="ORF">V2E24_03305</name>
</gene>
<comment type="caution">
    <text evidence="2">The sequence shown here is derived from an EMBL/GenBank/DDBJ whole genome shotgun (WGS) entry which is preliminary data.</text>
</comment>
<dbReference type="PROSITE" id="PS51257">
    <property type="entry name" value="PROKAR_LIPOPROTEIN"/>
    <property type="match status" value="1"/>
</dbReference>
<protein>
    <submittedName>
        <fullName evidence="2">Leucine-rich repeat protein</fullName>
    </submittedName>
</protein>
<evidence type="ECO:0000313" key="2">
    <source>
        <dbReference type="EMBL" id="MEE3928589.1"/>
    </source>
</evidence>
<dbReference type="Pfam" id="PF13306">
    <property type="entry name" value="LRR_5"/>
    <property type="match status" value="9"/>
</dbReference>
<dbReference type="SUPFAM" id="SSF52058">
    <property type="entry name" value="L domain-like"/>
    <property type="match status" value="4"/>
</dbReference>
<dbReference type="EMBL" id="JAZDWZ010000012">
    <property type="protein sequence ID" value="MEE3928589.1"/>
    <property type="molecule type" value="Genomic_DNA"/>
</dbReference>
<dbReference type="Gene3D" id="3.80.10.10">
    <property type="entry name" value="Ribonuclease Inhibitor"/>
    <property type="match status" value="8"/>
</dbReference>
<dbReference type="Proteomes" id="UP001344817">
    <property type="component" value="Unassembled WGS sequence"/>
</dbReference>
<accession>A0ABU7MM65</accession>
<dbReference type="InterPro" id="IPR053139">
    <property type="entry name" value="Surface_bspA-like"/>
</dbReference>
<feature type="chain" id="PRO_5047416919" evidence="1">
    <location>
        <begin position="24"/>
        <end position="1309"/>
    </location>
</feature>
<organism evidence="2 3">
    <name type="scientific">Mycoplasmopsis ciconiae</name>
    <dbReference type="NCBI Taxonomy" id="561067"/>
    <lineage>
        <taxon>Bacteria</taxon>
        <taxon>Bacillati</taxon>
        <taxon>Mycoplasmatota</taxon>
        <taxon>Mycoplasmoidales</taxon>
        <taxon>Metamycoplasmataceae</taxon>
        <taxon>Mycoplasmopsis</taxon>
    </lineage>
</organism>
<keyword evidence="3" id="KW-1185">Reference proteome</keyword>
<dbReference type="InterPro" id="IPR032675">
    <property type="entry name" value="LRR_dom_sf"/>
</dbReference>
<proteinExistence type="predicted"/>
<keyword evidence="1" id="KW-0732">Signal</keyword>
<feature type="signal peptide" evidence="1">
    <location>
        <begin position="1"/>
        <end position="23"/>
    </location>
</feature>
<name>A0ABU7MM65_9BACT</name>
<dbReference type="PANTHER" id="PTHR45661:SF3">
    <property type="entry name" value="IG-LIKE DOMAIN-CONTAINING PROTEIN"/>
    <property type="match status" value="1"/>
</dbReference>
<reference evidence="2" key="1">
    <citation type="submission" date="2024-01" db="EMBL/GenBank/DDBJ databases">
        <title>Genome sequence of Mycoplasma ciconiae type strain DSM 25251.</title>
        <authorList>
            <person name="Spergser J."/>
        </authorList>
    </citation>
    <scope>NUCLEOTIDE SEQUENCE [LARGE SCALE GENOMIC DNA]</scope>
    <source>
        <strain evidence="2">DSM 25251</strain>
    </source>
</reference>
<evidence type="ECO:0000313" key="3">
    <source>
        <dbReference type="Proteomes" id="UP001344817"/>
    </source>
</evidence>
<dbReference type="InterPro" id="IPR026906">
    <property type="entry name" value="LRR_5"/>
</dbReference>
<dbReference type="PANTHER" id="PTHR45661">
    <property type="entry name" value="SURFACE ANTIGEN"/>
    <property type="match status" value="1"/>
</dbReference>
<dbReference type="RefSeq" id="WP_330501002.1">
    <property type="nucleotide sequence ID" value="NZ_JAZDWZ010000012.1"/>
</dbReference>